<name>A0A382WCG0_9ZZZZ</name>
<dbReference type="InterPro" id="IPR036565">
    <property type="entry name" value="Mur-like_cat_sf"/>
</dbReference>
<dbReference type="PANTHER" id="PTHR23135:SF4">
    <property type="entry name" value="UDP-N-ACETYLMURAMOYL-L-ALANYL-D-GLUTAMATE--2,6-DIAMINOPIMELATE LIGASE MURE HOMOLOG, CHLOROPLASTIC"/>
    <property type="match status" value="1"/>
</dbReference>
<dbReference type="Gene3D" id="3.40.1190.10">
    <property type="entry name" value="Mur-like, catalytic domain"/>
    <property type="match status" value="1"/>
</dbReference>
<protein>
    <recommendedName>
        <fullName evidence="1">Mur ligase N-terminal catalytic domain-containing protein</fullName>
    </recommendedName>
</protein>
<gene>
    <name evidence="2" type="ORF">METZ01_LOCUS409223</name>
</gene>
<dbReference type="PANTHER" id="PTHR23135">
    <property type="entry name" value="MUR LIGASE FAMILY MEMBER"/>
    <property type="match status" value="1"/>
</dbReference>
<evidence type="ECO:0000259" key="1">
    <source>
        <dbReference type="Pfam" id="PF01225"/>
    </source>
</evidence>
<accession>A0A382WCG0</accession>
<feature type="domain" description="Mur ligase N-terminal catalytic" evidence="1">
    <location>
        <begin position="28"/>
        <end position="78"/>
    </location>
</feature>
<dbReference type="GO" id="GO:0016881">
    <property type="term" value="F:acid-amino acid ligase activity"/>
    <property type="evidence" value="ECO:0007669"/>
    <property type="project" value="InterPro"/>
</dbReference>
<dbReference type="SUPFAM" id="SSF63418">
    <property type="entry name" value="MurE/MurF N-terminal domain"/>
    <property type="match status" value="1"/>
</dbReference>
<dbReference type="Gene3D" id="3.40.1390.10">
    <property type="entry name" value="MurE/MurF, N-terminal domain"/>
    <property type="match status" value="1"/>
</dbReference>
<proteinExistence type="predicted"/>
<reference evidence="2" key="1">
    <citation type="submission" date="2018-05" db="EMBL/GenBank/DDBJ databases">
        <authorList>
            <person name="Lanie J.A."/>
            <person name="Ng W.-L."/>
            <person name="Kazmierczak K.M."/>
            <person name="Andrzejewski T.M."/>
            <person name="Davidsen T.M."/>
            <person name="Wayne K.J."/>
            <person name="Tettelin H."/>
            <person name="Glass J.I."/>
            <person name="Rusch D."/>
            <person name="Podicherti R."/>
            <person name="Tsui H.-C.T."/>
            <person name="Winkler M.E."/>
        </authorList>
    </citation>
    <scope>NUCLEOTIDE SEQUENCE</scope>
</reference>
<organism evidence="2">
    <name type="scientific">marine metagenome</name>
    <dbReference type="NCBI Taxonomy" id="408172"/>
    <lineage>
        <taxon>unclassified sequences</taxon>
        <taxon>metagenomes</taxon>
        <taxon>ecological metagenomes</taxon>
    </lineage>
</organism>
<dbReference type="InterPro" id="IPR035911">
    <property type="entry name" value="MurE/MurF_N"/>
</dbReference>
<dbReference type="EMBL" id="UINC01158696">
    <property type="protein sequence ID" value="SVD56369.1"/>
    <property type="molecule type" value="Genomic_DNA"/>
</dbReference>
<dbReference type="Pfam" id="PF01225">
    <property type="entry name" value="Mur_ligase"/>
    <property type="match status" value="1"/>
</dbReference>
<dbReference type="SUPFAM" id="SSF53623">
    <property type="entry name" value="MurD-like peptide ligases, catalytic domain"/>
    <property type="match status" value="1"/>
</dbReference>
<evidence type="ECO:0000313" key="2">
    <source>
        <dbReference type="EMBL" id="SVD56369.1"/>
    </source>
</evidence>
<dbReference type="InterPro" id="IPR000713">
    <property type="entry name" value="Mur_ligase_N"/>
</dbReference>
<dbReference type="GO" id="GO:0005524">
    <property type="term" value="F:ATP binding"/>
    <property type="evidence" value="ECO:0007669"/>
    <property type="project" value="InterPro"/>
</dbReference>
<dbReference type="AlphaFoldDB" id="A0A382WCG0"/>
<feature type="non-terminal residue" evidence="2">
    <location>
        <position position="127"/>
    </location>
</feature>
<sequence length="127" mass="13732">MAVEKLNYVKSLKQLLMGLGEVVSTIDVTGVAIDSREIEPGNLFIAYRGTNHNGLDYIDEAIKSGAAAIAIDELEAFDPKSIPIEIFKVVELRKNAGLIISRFYGNPSKNIKITGVTGTNGKTTVSY</sequence>